<feature type="chain" id="PRO_5012078861" evidence="1">
    <location>
        <begin position="19"/>
        <end position="297"/>
    </location>
</feature>
<keyword evidence="3" id="KW-1185">Reference proteome</keyword>
<protein>
    <submittedName>
        <fullName evidence="2">Uncharacterized protein</fullName>
    </submittedName>
</protein>
<keyword evidence="1" id="KW-0732">Signal</keyword>
<evidence type="ECO:0000256" key="1">
    <source>
        <dbReference type="SAM" id="SignalP"/>
    </source>
</evidence>
<dbReference type="OrthoDB" id="3014608at2759"/>
<comment type="caution">
    <text evidence="2">The sequence shown here is derived from an EMBL/GenBank/DDBJ whole genome shotgun (WGS) entry which is preliminary data.</text>
</comment>
<proteinExistence type="predicted"/>
<reference evidence="2 3" key="1">
    <citation type="submission" date="2016-07" db="EMBL/GenBank/DDBJ databases">
        <title>Pervasive Adenine N6-methylation of Active Genes in Fungi.</title>
        <authorList>
            <consortium name="DOE Joint Genome Institute"/>
            <person name="Mondo S.J."/>
            <person name="Dannebaum R.O."/>
            <person name="Kuo R.C."/>
            <person name="Labutti K."/>
            <person name="Haridas S."/>
            <person name="Kuo A."/>
            <person name="Salamov A."/>
            <person name="Ahrendt S.R."/>
            <person name="Lipzen A."/>
            <person name="Sullivan W."/>
            <person name="Andreopoulos W.B."/>
            <person name="Clum A."/>
            <person name="Lindquist E."/>
            <person name="Daum C."/>
            <person name="Ramamoorthy G.K."/>
            <person name="Gryganskyi A."/>
            <person name="Culley D."/>
            <person name="Magnuson J.K."/>
            <person name="James T.Y."/>
            <person name="O'Malley M.A."/>
            <person name="Stajich J.E."/>
            <person name="Spatafora J.W."/>
            <person name="Visel A."/>
            <person name="Grigoriev I.V."/>
        </authorList>
    </citation>
    <scope>NUCLEOTIDE SEQUENCE [LARGE SCALE GENOMIC DNA]</scope>
    <source>
        <strain evidence="2 3">CBS 115471</strain>
    </source>
</reference>
<name>A0A1Y1ZX07_9PLEO</name>
<evidence type="ECO:0000313" key="2">
    <source>
        <dbReference type="EMBL" id="ORY14305.1"/>
    </source>
</evidence>
<dbReference type="Proteomes" id="UP000193144">
    <property type="component" value="Unassembled WGS sequence"/>
</dbReference>
<evidence type="ECO:0000313" key="3">
    <source>
        <dbReference type="Proteomes" id="UP000193144"/>
    </source>
</evidence>
<dbReference type="AlphaFoldDB" id="A0A1Y1ZX07"/>
<dbReference type="EMBL" id="MCFA01000034">
    <property type="protein sequence ID" value="ORY14305.1"/>
    <property type="molecule type" value="Genomic_DNA"/>
</dbReference>
<organism evidence="2 3">
    <name type="scientific">Clohesyomyces aquaticus</name>
    <dbReference type="NCBI Taxonomy" id="1231657"/>
    <lineage>
        <taxon>Eukaryota</taxon>
        <taxon>Fungi</taxon>
        <taxon>Dikarya</taxon>
        <taxon>Ascomycota</taxon>
        <taxon>Pezizomycotina</taxon>
        <taxon>Dothideomycetes</taxon>
        <taxon>Pleosporomycetidae</taxon>
        <taxon>Pleosporales</taxon>
        <taxon>Lindgomycetaceae</taxon>
        <taxon>Clohesyomyces</taxon>
    </lineage>
</organism>
<sequence>MRLAACVLLAVELGSVLARPNPRLAQRFDIAATVQGLGEVEGAALATKCNKAEGAKAGDSKVGEAKVGEAKVGEAKAGEAKAGEAKAGEAKTWEANAGEGKAKPAVGEAAAEGEAKEGEVENEVRLKGAFGAAVALQGGDIKQDTEFTKSAIGTFEYEFQAAAGDELTVTENKTPAAPPAGFVAVEPSSFKVALKQSKGVGLTLSKIDYIFDPQSAALPNVDLTQAKVGRLCEATGTFVIDEALGELEFEAEENETTLNLNKKVVAEGEWGIFLPVAAVAGMFNKAVAAGNATVARR</sequence>
<gene>
    <name evidence="2" type="ORF">BCR34DRAFT_612880</name>
</gene>
<accession>A0A1Y1ZX07</accession>
<feature type="signal peptide" evidence="1">
    <location>
        <begin position="1"/>
        <end position="18"/>
    </location>
</feature>